<dbReference type="EMBL" id="JAPQKP010000002">
    <property type="protein sequence ID" value="KAJ5206477.1"/>
    <property type="molecule type" value="Genomic_DNA"/>
</dbReference>
<dbReference type="OrthoDB" id="4283170at2759"/>
<organism evidence="2 3">
    <name type="scientific">Penicillium cf. griseofulvum</name>
    <dbReference type="NCBI Taxonomy" id="2972120"/>
    <lineage>
        <taxon>Eukaryota</taxon>
        <taxon>Fungi</taxon>
        <taxon>Dikarya</taxon>
        <taxon>Ascomycota</taxon>
        <taxon>Pezizomycotina</taxon>
        <taxon>Eurotiomycetes</taxon>
        <taxon>Eurotiomycetidae</taxon>
        <taxon>Eurotiales</taxon>
        <taxon>Aspergillaceae</taxon>
        <taxon>Penicillium</taxon>
    </lineage>
</organism>
<accession>A0A9W9T210</accession>
<dbReference type="AlphaFoldDB" id="A0A9W9T210"/>
<evidence type="ECO:0000256" key="1">
    <source>
        <dbReference type="SAM" id="SignalP"/>
    </source>
</evidence>
<feature type="chain" id="PRO_5040937916" description="Secreted protein" evidence="1">
    <location>
        <begin position="17"/>
        <end position="66"/>
    </location>
</feature>
<reference evidence="2" key="2">
    <citation type="journal article" date="2023" name="IMA Fungus">
        <title>Comparative genomic study of the Penicillium genus elucidates a diverse pangenome and 15 lateral gene transfer events.</title>
        <authorList>
            <person name="Petersen C."/>
            <person name="Sorensen T."/>
            <person name="Nielsen M.R."/>
            <person name="Sondergaard T.E."/>
            <person name="Sorensen J.L."/>
            <person name="Fitzpatrick D.A."/>
            <person name="Frisvad J.C."/>
            <person name="Nielsen K.L."/>
        </authorList>
    </citation>
    <scope>NUCLEOTIDE SEQUENCE</scope>
    <source>
        <strain evidence="2">IBT 16849</strain>
    </source>
</reference>
<evidence type="ECO:0008006" key="4">
    <source>
        <dbReference type="Google" id="ProtNLM"/>
    </source>
</evidence>
<reference evidence="2" key="1">
    <citation type="submission" date="2022-11" db="EMBL/GenBank/DDBJ databases">
        <authorList>
            <person name="Petersen C."/>
        </authorList>
    </citation>
    <scope>NUCLEOTIDE SEQUENCE</scope>
    <source>
        <strain evidence="2">IBT 16849</strain>
    </source>
</reference>
<keyword evidence="1" id="KW-0732">Signal</keyword>
<keyword evidence="3" id="KW-1185">Reference proteome</keyword>
<comment type="caution">
    <text evidence="2">The sequence shown here is derived from an EMBL/GenBank/DDBJ whole genome shotgun (WGS) entry which is preliminary data.</text>
</comment>
<feature type="signal peptide" evidence="1">
    <location>
        <begin position="1"/>
        <end position="16"/>
    </location>
</feature>
<dbReference type="Proteomes" id="UP001150879">
    <property type="component" value="Unassembled WGS sequence"/>
</dbReference>
<proteinExistence type="predicted"/>
<sequence length="66" mass="7460">MRLQLICMMFIGTVIAIPYGAQEVRCEAVYNFDNAYTDVRICTNKKGDGNCPYTFLNRCAEEDVAV</sequence>
<name>A0A9W9T210_9EURO</name>
<evidence type="ECO:0000313" key="2">
    <source>
        <dbReference type="EMBL" id="KAJ5206477.1"/>
    </source>
</evidence>
<evidence type="ECO:0000313" key="3">
    <source>
        <dbReference type="Proteomes" id="UP001150879"/>
    </source>
</evidence>
<protein>
    <recommendedName>
        <fullName evidence="4">Secreted protein</fullName>
    </recommendedName>
</protein>
<gene>
    <name evidence="2" type="ORF">N7472_002925</name>
</gene>